<dbReference type="OrthoDB" id="3222453at2759"/>
<evidence type="ECO:0000313" key="1">
    <source>
        <dbReference type="EMBL" id="KIK62479.1"/>
    </source>
</evidence>
<name>A0A0D0CII3_9AGAR</name>
<organism evidence="1 2">
    <name type="scientific">Collybiopsis luxurians FD-317 M1</name>
    <dbReference type="NCBI Taxonomy" id="944289"/>
    <lineage>
        <taxon>Eukaryota</taxon>
        <taxon>Fungi</taxon>
        <taxon>Dikarya</taxon>
        <taxon>Basidiomycota</taxon>
        <taxon>Agaricomycotina</taxon>
        <taxon>Agaricomycetes</taxon>
        <taxon>Agaricomycetidae</taxon>
        <taxon>Agaricales</taxon>
        <taxon>Marasmiineae</taxon>
        <taxon>Omphalotaceae</taxon>
        <taxon>Collybiopsis</taxon>
        <taxon>Collybiopsis luxurians</taxon>
    </lineage>
</organism>
<protein>
    <submittedName>
        <fullName evidence="1">Uncharacterized protein</fullName>
    </submittedName>
</protein>
<gene>
    <name evidence="1" type="ORF">GYMLUDRAFT_120765</name>
</gene>
<reference evidence="1 2" key="1">
    <citation type="submission" date="2014-04" db="EMBL/GenBank/DDBJ databases">
        <title>Evolutionary Origins and Diversification of the Mycorrhizal Mutualists.</title>
        <authorList>
            <consortium name="DOE Joint Genome Institute"/>
            <consortium name="Mycorrhizal Genomics Consortium"/>
            <person name="Kohler A."/>
            <person name="Kuo A."/>
            <person name="Nagy L.G."/>
            <person name="Floudas D."/>
            <person name="Copeland A."/>
            <person name="Barry K.W."/>
            <person name="Cichocki N."/>
            <person name="Veneault-Fourrey C."/>
            <person name="LaButti K."/>
            <person name="Lindquist E.A."/>
            <person name="Lipzen A."/>
            <person name="Lundell T."/>
            <person name="Morin E."/>
            <person name="Murat C."/>
            <person name="Riley R."/>
            <person name="Ohm R."/>
            <person name="Sun H."/>
            <person name="Tunlid A."/>
            <person name="Henrissat B."/>
            <person name="Grigoriev I.V."/>
            <person name="Hibbett D.S."/>
            <person name="Martin F."/>
        </authorList>
    </citation>
    <scope>NUCLEOTIDE SEQUENCE [LARGE SCALE GENOMIC DNA]</scope>
    <source>
        <strain evidence="1 2">FD-317 M1</strain>
    </source>
</reference>
<dbReference type="AlphaFoldDB" id="A0A0D0CII3"/>
<dbReference type="EMBL" id="KN834767">
    <property type="protein sequence ID" value="KIK62479.1"/>
    <property type="molecule type" value="Genomic_DNA"/>
</dbReference>
<proteinExistence type="predicted"/>
<feature type="non-terminal residue" evidence="1">
    <location>
        <position position="1"/>
    </location>
</feature>
<evidence type="ECO:0000313" key="2">
    <source>
        <dbReference type="Proteomes" id="UP000053593"/>
    </source>
</evidence>
<dbReference type="HOGENOM" id="CLU_1997945_0_0_1"/>
<dbReference type="Proteomes" id="UP000053593">
    <property type="component" value="Unassembled WGS sequence"/>
</dbReference>
<keyword evidence="2" id="KW-1185">Reference proteome</keyword>
<sequence>EKFQNYAAKHARSWYAHVNGPLARELHNESIYFVTGFDKARAWGVASFVNANPGDVLLEFVAEEPRRTGGLPEYWFSTSNAASSLSGADDVFENESGCVFLRGFKVAIK</sequence>
<accession>A0A0D0CII3</accession>
<feature type="non-terminal residue" evidence="1">
    <location>
        <position position="109"/>
    </location>
</feature>